<dbReference type="EMBL" id="JADCNM010000009">
    <property type="protein sequence ID" value="KAG0469305.1"/>
    <property type="molecule type" value="Genomic_DNA"/>
</dbReference>
<dbReference type="Proteomes" id="UP000639772">
    <property type="component" value="Chromosome 9"/>
</dbReference>
<reference evidence="1 2" key="1">
    <citation type="journal article" date="2020" name="Nat. Food">
        <title>A phased Vanilla planifolia genome enables genetic improvement of flavour and production.</title>
        <authorList>
            <person name="Hasing T."/>
            <person name="Tang H."/>
            <person name="Brym M."/>
            <person name="Khazi F."/>
            <person name="Huang T."/>
            <person name="Chambers A.H."/>
        </authorList>
    </citation>
    <scope>NUCLEOTIDE SEQUENCE [LARGE SCALE GENOMIC DNA]</scope>
    <source>
        <tissue evidence="1">Leaf</tissue>
    </source>
</reference>
<gene>
    <name evidence="1" type="ORF">HPP92_018633</name>
</gene>
<evidence type="ECO:0000313" key="2">
    <source>
        <dbReference type="Proteomes" id="UP000639772"/>
    </source>
</evidence>
<comment type="caution">
    <text evidence="1">The sequence shown here is derived from an EMBL/GenBank/DDBJ whole genome shotgun (WGS) entry which is preliminary data.</text>
</comment>
<organism evidence="1 2">
    <name type="scientific">Vanilla planifolia</name>
    <name type="common">Vanilla</name>
    <dbReference type="NCBI Taxonomy" id="51239"/>
    <lineage>
        <taxon>Eukaryota</taxon>
        <taxon>Viridiplantae</taxon>
        <taxon>Streptophyta</taxon>
        <taxon>Embryophyta</taxon>
        <taxon>Tracheophyta</taxon>
        <taxon>Spermatophyta</taxon>
        <taxon>Magnoliopsida</taxon>
        <taxon>Liliopsida</taxon>
        <taxon>Asparagales</taxon>
        <taxon>Orchidaceae</taxon>
        <taxon>Vanilloideae</taxon>
        <taxon>Vanilleae</taxon>
        <taxon>Vanilla</taxon>
    </lineage>
</organism>
<protein>
    <submittedName>
        <fullName evidence="1">Uncharacterized protein</fullName>
    </submittedName>
</protein>
<evidence type="ECO:0000313" key="1">
    <source>
        <dbReference type="EMBL" id="KAG0469305.1"/>
    </source>
</evidence>
<dbReference type="AlphaFoldDB" id="A0A835QET5"/>
<name>A0A835QET5_VANPL</name>
<accession>A0A835QET5</accession>
<proteinExistence type="predicted"/>
<sequence length="126" mass="14078">MAIWNAITNLCHAFLGNCGDSTLICREEIPCGREMSGFCDSDQIVEFRPSPGKTFHDGSKEVLDSFKDPEFGTLTGYTALIQIVQLLSEKQSQIKRSGGFLPRVLVEVFPRRPGSNWNIRDSTSQH</sequence>